<gene>
    <name evidence="1" type="ORF">LOM8899_00634</name>
</gene>
<dbReference type="EMBL" id="FXZK01000001">
    <property type="protein sequence ID" value="SMY06509.1"/>
    <property type="molecule type" value="Genomic_DNA"/>
</dbReference>
<accession>A0A238LA00</accession>
<dbReference type="RefSeq" id="WP_093990679.1">
    <property type="nucleotide sequence ID" value="NZ_FXZK01000001.1"/>
</dbReference>
<dbReference type="OrthoDB" id="7856828at2"/>
<reference evidence="1 2" key="1">
    <citation type="submission" date="2017-05" db="EMBL/GenBank/DDBJ databases">
        <authorList>
            <person name="Song R."/>
            <person name="Chenine A.L."/>
            <person name="Ruprecht R.M."/>
        </authorList>
    </citation>
    <scope>NUCLEOTIDE SEQUENCE [LARGE SCALE GENOMIC DNA]</scope>
    <source>
        <strain evidence="1 2">CECT 8899</strain>
    </source>
</reference>
<organism evidence="1 2">
    <name type="scientific">Flavimaricola marinus</name>
    <dbReference type="NCBI Taxonomy" id="1819565"/>
    <lineage>
        <taxon>Bacteria</taxon>
        <taxon>Pseudomonadati</taxon>
        <taxon>Pseudomonadota</taxon>
        <taxon>Alphaproteobacteria</taxon>
        <taxon>Rhodobacterales</taxon>
        <taxon>Paracoccaceae</taxon>
        <taxon>Flavimaricola</taxon>
    </lineage>
</organism>
<name>A0A238LA00_9RHOB</name>
<dbReference type="Proteomes" id="UP000201613">
    <property type="component" value="Unassembled WGS sequence"/>
</dbReference>
<proteinExistence type="predicted"/>
<protein>
    <recommendedName>
        <fullName evidence="3">ParB-like nuclease domain protein</fullName>
    </recommendedName>
</protein>
<evidence type="ECO:0000313" key="1">
    <source>
        <dbReference type="EMBL" id="SMY06509.1"/>
    </source>
</evidence>
<evidence type="ECO:0000313" key="2">
    <source>
        <dbReference type="Proteomes" id="UP000201613"/>
    </source>
</evidence>
<evidence type="ECO:0008006" key="3">
    <source>
        <dbReference type="Google" id="ProtNLM"/>
    </source>
</evidence>
<sequence length="127" mass="14222">MIRAQYHIRRVGDHLHIWDLRKLAALAADCPVTEHPLARIAEIDEAYWFDATGDQPTCRAVMAHAGQAAQTDLGYPILLCASGRVMDGMHRVMKAVAEGRDTIAARQLRETPPPDYIDRSLDDLPYD</sequence>
<keyword evidence="2" id="KW-1185">Reference proteome</keyword>
<dbReference type="AlphaFoldDB" id="A0A238LA00"/>